<dbReference type="SUPFAM" id="SSF52833">
    <property type="entry name" value="Thioredoxin-like"/>
    <property type="match status" value="1"/>
</dbReference>
<sequence>MKIVKTLMIIMHIVTQSIICIAFTLSKTSAQEKITISRALIPDKENLQIEIYNLGISDRRTNTFVKAEDDGTNMVFDMEQVKQPTYFKINGVDKRLSECLFLLSPNDNISIVNEVGKISFLGNNALVYECIYKQHEMSEIFMKAHPAPDTSSESLFQNLKYNFILAKKKESIIESYEGKIPTNLKGMLLADLRYGQLSYYYSLLKLKSVDKNQSEKFLSNIYKPDTAFDNSLLFAYPSFVINKYEYEQLKLDRKIDIKSALNFLEQNFKGRSQQQIMAYLLSTRLRSQIIDSVEYEHFLSYADADFIFHFKEYTKGRVSGSFASDFKLNGVDGNSYSLKDFRGKVIVMDFWFTGCGACRLLNPILEQASQKMRNERVAFLSISIDKKKEIWEKSLKGNKYSFPGAIKLYTEGLGDKHPIISDYNIKGYPTVVIISPEGKLLPLPVNPRSDKAESLLAVINSALLNQ</sequence>
<dbReference type="PANTHER" id="PTHR42852:SF13">
    <property type="entry name" value="PROTEIN DIPZ"/>
    <property type="match status" value="1"/>
</dbReference>
<dbReference type="InterPro" id="IPR013766">
    <property type="entry name" value="Thioredoxin_domain"/>
</dbReference>
<reference evidence="3 4" key="1">
    <citation type="submission" date="2018-09" db="EMBL/GenBank/DDBJ databases">
        <title>Genomic Encyclopedia of Type Strains, Phase III (KMG-III): the genomes of soil and plant-associated and newly described type strains.</title>
        <authorList>
            <person name="Whitman W."/>
        </authorList>
    </citation>
    <scope>NUCLEOTIDE SEQUENCE [LARGE SCALE GENOMIC DNA]</scope>
    <source>
        <strain evidence="3 4">CECT 7938</strain>
    </source>
</reference>
<evidence type="ECO:0000313" key="4">
    <source>
        <dbReference type="Proteomes" id="UP000286246"/>
    </source>
</evidence>
<dbReference type="Pfam" id="PF13905">
    <property type="entry name" value="Thioredoxin_8"/>
    <property type="match status" value="1"/>
</dbReference>
<organism evidence="3 4">
    <name type="scientific">Sphingobacterium detergens</name>
    <dbReference type="NCBI Taxonomy" id="1145106"/>
    <lineage>
        <taxon>Bacteria</taxon>
        <taxon>Pseudomonadati</taxon>
        <taxon>Bacteroidota</taxon>
        <taxon>Sphingobacteriia</taxon>
        <taxon>Sphingobacteriales</taxon>
        <taxon>Sphingobacteriaceae</taxon>
        <taxon>Sphingobacterium</taxon>
    </lineage>
</organism>
<dbReference type="EMBL" id="RAPY01000002">
    <property type="protein sequence ID" value="RKE52397.1"/>
    <property type="molecule type" value="Genomic_DNA"/>
</dbReference>
<dbReference type="InterPro" id="IPR017937">
    <property type="entry name" value="Thioredoxin_CS"/>
</dbReference>
<evidence type="ECO:0000313" key="3">
    <source>
        <dbReference type="EMBL" id="RKE52397.1"/>
    </source>
</evidence>
<dbReference type="OrthoDB" id="9815205at2"/>
<keyword evidence="1" id="KW-0676">Redox-active center</keyword>
<dbReference type="CDD" id="cd02966">
    <property type="entry name" value="TlpA_like_family"/>
    <property type="match status" value="1"/>
</dbReference>
<dbReference type="PANTHER" id="PTHR42852">
    <property type="entry name" value="THIOL:DISULFIDE INTERCHANGE PROTEIN DSBE"/>
    <property type="match status" value="1"/>
</dbReference>
<dbReference type="Gene3D" id="3.40.30.10">
    <property type="entry name" value="Glutaredoxin"/>
    <property type="match status" value="1"/>
</dbReference>
<evidence type="ECO:0000256" key="1">
    <source>
        <dbReference type="ARBA" id="ARBA00023284"/>
    </source>
</evidence>
<gene>
    <name evidence="3" type="ORF">DFQ12_2633</name>
</gene>
<dbReference type="InterPro" id="IPR012336">
    <property type="entry name" value="Thioredoxin-like_fold"/>
</dbReference>
<accession>A0A420B6Q7</accession>
<comment type="caution">
    <text evidence="3">The sequence shown here is derived from an EMBL/GenBank/DDBJ whole genome shotgun (WGS) entry which is preliminary data.</text>
</comment>
<feature type="domain" description="Thioredoxin" evidence="2">
    <location>
        <begin position="317"/>
        <end position="464"/>
    </location>
</feature>
<name>A0A420B6Q7_SPHD1</name>
<protein>
    <submittedName>
        <fullName evidence="3">Thiol-disulfide isomerase/thioredoxin</fullName>
    </submittedName>
</protein>
<dbReference type="Proteomes" id="UP000286246">
    <property type="component" value="Unassembled WGS sequence"/>
</dbReference>
<keyword evidence="4" id="KW-1185">Reference proteome</keyword>
<dbReference type="PROSITE" id="PS51352">
    <property type="entry name" value="THIOREDOXIN_2"/>
    <property type="match status" value="1"/>
</dbReference>
<proteinExistence type="predicted"/>
<dbReference type="PROSITE" id="PS00194">
    <property type="entry name" value="THIOREDOXIN_1"/>
    <property type="match status" value="1"/>
</dbReference>
<dbReference type="RefSeq" id="WP_120259438.1">
    <property type="nucleotide sequence ID" value="NZ_RAPY01000002.1"/>
</dbReference>
<dbReference type="AlphaFoldDB" id="A0A420B6Q7"/>
<dbReference type="GO" id="GO:0016853">
    <property type="term" value="F:isomerase activity"/>
    <property type="evidence" value="ECO:0007669"/>
    <property type="project" value="UniProtKB-KW"/>
</dbReference>
<dbReference type="InterPro" id="IPR036249">
    <property type="entry name" value="Thioredoxin-like_sf"/>
</dbReference>
<dbReference type="InterPro" id="IPR050553">
    <property type="entry name" value="Thioredoxin_ResA/DsbE_sf"/>
</dbReference>
<keyword evidence="3" id="KW-0413">Isomerase</keyword>
<evidence type="ECO:0000259" key="2">
    <source>
        <dbReference type="PROSITE" id="PS51352"/>
    </source>
</evidence>